<protein>
    <submittedName>
        <fullName evidence="3">Initiator Replication protein</fullName>
    </submittedName>
</protein>
<dbReference type="Pfam" id="PF01051">
    <property type="entry name" value="Rep3_N"/>
    <property type="match status" value="1"/>
</dbReference>
<dbReference type="GO" id="GO:0006270">
    <property type="term" value="P:DNA replication initiation"/>
    <property type="evidence" value="ECO:0007669"/>
    <property type="project" value="InterPro"/>
</dbReference>
<dbReference type="Proteomes" id="UP000198598">
    <property type="component" value="Unassembled WGS sequence"/>
</dbReference>
<dbReference type="InterPro" id="IPR000525">
    <property type="entry name" value="Initiator_Rep_WH1"/>
</dbReference>
<dbReference type="OrthoDB" id="1428208at2"/>
<reference evidence="3 4" key="1">
    <citation type="submission" date="2016-10" db="EMBL/GenBank/DDBJ databases">
        <authorList>
            <person name="de Groot N.N."/>
        </authorList>
    </citation>
    <scope>NUCLEOTIDE SEQUENCE [LARGE SCALE GENOMIC DNA]</scope>
    <source>
        <strain evidence="3 4">DSM 26130</strain>
    </source>
</reference>
<organism evidence="3 4">
    <name type="scientific">Spirosoma endophyticum</name>
    <dbReference type="NCBI Taxonomy" id="662367"/>
    <lineage>
        <taxon>Bacteria</taxon>
        <taxon>Pseudomonadati</taxon>
        <taxon>Bacteroidota</taxon>
        <taxon>Cytophagia</taxon>
        <taxon>Cytophagales</taxon>
        <taxon>Cytophagaceae</taxon>
        <taxon>Spirosoma</taxon>
    </lineage>
</organism>
<name>A0A1I2IB17_9BACT</name>
<sequence>MESVAQVRQHNAITNARYEYSELQLDIFLYLLSSLRKDQPEGVYEISVPEMAKLTGKKYNYQQLRLATEGMGSRMFEIPNETDKKGRQVWRQMWMFDTVDYIHGTGVIEVKFTQTIQPYMFDLKANFTSFQLYSALRLSSKHAKRIYALCSQWKDKRETPKQDIDEFKRMIGLLNNKGDQEYTKVAMFKKRVLDASVKQINQHTDLQIDYILEKKGRSFKNIHFTVKSQPLTVALPIKDGAVKPGAAPTGVSESQYQNVRLLLEKWNIKRADVVNQIMNSAELIQEVNKFAYELQTGKVKVEKNVAGYLLTRLGLKQPKGKEKEI</sequence>
<comment type="similarity">
    <text evidence="1">Belongs to the initiator RepB protein family.</text>
</comment>
<dbReference type="RefSeq" id="WP_093835477.1">
    <property type="nucleotide sequence ID" value="NZ_FOLQ01000064.1"/>
</dbReference>
<dbReference type="AlphaFoldDB" id="A0A1I2IB17"/>
<proteinExistence type="inferred from homology"/>
<accession>A0A1I2IB17</accession>
<evidence type="ECO:0000313" key="3">
    <source>
        <dbReference type="EMBL" id="SFF39485.1"/>
    </source>
</evidence>
<dbReference type="EMBL" id="FOLQ01000064">
    <property type="protein sequence ID" value="SFF39485.1"/>
    <property type="molecule type" value="Genomic_DNA"/>
</dbReference>
<gene>
    <name evidence="3" type="ORF">SAMN05216167_1646</name>
</gene>
<keyword evidence="4" id="KW-1185">Reference proteome</keyword>
<evidence type="ECO:0000259" key="2">
    <source>
        <dbReference type="Pfam" id="PF01051"/>
    </source>
</evidence>
<dbReference type="STRING" id="662367.SAMN05216167_1646"/>
<dbReference type="Pfam" id="PF21205">
    <property type="entry name" value="Rep3_C"/>
    <property type="match status" value="1"/>
</dbReference>
<evidence type="ECO:0000313" key="4">
    <source>
        <dbReference type="Proteomes" id="UP000198598"/>
    </source>
</evidence>
<dbReference type="Gene3D" id="1.10.10.10">
    <property type="entry name" value="Winged helix-like DNA-binding domain superfamily/Winged helix DNA-binding domain"/>
    <property type="match status" value="2"/>
</dbReference>
<dbReference type="InterPro" id="IPR036390">
    <property type="entry name" value="WH_DNA-bd_sf"/>
</dbReference>
<feature type="domain" description="Initiator Rep protein WH1" evidence="2">
    <location>
        <begin position="7"/>
        <end position="151"/>
    </location>
</feature>
<dbReference type="GO" id="GO:0003887">
    <property type="term" value="F:DNA-directed DNA polymerase activity"/>
    <property type="evidence" value="ECO:0007669"/>
    <property type="project" value="InterPro"/>
</dbReference>
<dbReference type="InterPro" id="IPR036388">
    <property type="entry name" value="WH-like_DNA-bd_sf"/>
</dbReference>
<dbReference type="SUPFAM" id="SSF46785">
    <property type="entry name" value="Winged helix' DNA-binding domain"/>
    <property type="match status" value="2"/>
</dbReference>
<evidence type="ECO:0000256" key="1">
    <source>
        <dbReference type="ARBA" id="ARBA00038283"/>
    </source>
</evidence>